<dbReference type="Gramene" id="OMP03792">
    <property type="protein sequence ID" value="OMP03792"/>
    <property type="gene ID" value="CCACVL1_02264"/>
</dbReference>
<dbReference type="AlphaFoldDB" id="A0A1R3K9N0"/>
<dbReference type="EMBL" id="AWWV01005956">
    <property type="protein sequence ID" value="OMP03792.1"/>
    <property type="molecule type" value="Genomic_DNA"/>
</dbReference>
<organism evidence="1 2">
    <name type="scientific">Corchorus capsularis</name>
    <name type="common">Jute</name>
    <dbReference type="NCBI Taxonomy" id="210143"/>
    <lineage>
        <taxon>Eukaryota</taxon>
        <taxon>Viridiplantae</taxon>
        <taxon>Streptophyta</taxon>
        <taxon>Embryophyta</taxon>
        <taxon>Tracheophyta</taxon>
        <taxon>Spermatophyta</taxon>
        <taxon>Magnoliopsida</taxon>
        <taxon>eudicotyledons</taxon>
        <taxon>Gunneridae</taxon>
        <taxon>Pentapetalae</taxon>
        <taxon>rosids</taxon>
        <taxon>malvids</taxon>
        <taxon>Malvales</taxon>
        <taxon>Malvaceae</taxon>
        <taxon>Grewioideae</taxon>
        <taxon>Apeibeae</taxon>
        <taxon>Corchorus</taxon>
    </lineage>
</organism>
<evidence type="ECO:0000313" key="2">
    <source>
        <dbReference type="Proteomes" id="UP000188268"/>
    </source>
</evidence>
<accession>A0A1R3K9N0</accession>
<keyword evidence="2" id="KW-1185">Reference proteome</keyword>
<proteinExistence type="predicted"/>
<dbReference type="Proteomes" id="UP000188268">
    <property type="component" value="Unassembled WGS sequence"/>
</dbReference>
<comment type="caution">
    <text evidence="1">The sequence shown here is derived from an EMBL/GenBank/DDBJ whole genome shotgun (WGS) entry which is preliminary data.</text>
</comment>
<sequence>MPGNLSSKERARGFAKRKEWTLSSDCLFDCGFRWMFNKRGFLNYDSSRGKVWW</sequence>
<evidence type="ECO:0000313" key="1">
    <source>
        <dbReference type="EMBL" id="OMP03792.1"/>
    </source>
</evidence>
<protein>
    <submittedName>
        <fullName evidence="1">Uncharacterized protein</fullName>
    </submittedName>
</protein>
<name>A0A1R3K9N0_COCAP</name>
<reference evidence="1 2" key="1">
    <citation type="submission" date="2013-09" db="EMBL/GenBank/DDBJ databases">
        <title>Corchorus capsularis genome sequencing.</title>
        <authorList>
            <person name="Alam M."/>
            <person name="Haque M.S."/>
            <person name="Islam M.S."/>
            <person name="Emdad E.M."/>
            <person name="Islam M.M."/>
            <person name="Ahmed B."/>
            <person name="Halim A."/>
            <person name="Hossen Q.M.M."/>
            <person name="Hossain M.Z."/>
            <person name="Ahmed R."/>
            <person name="Khan M.M."/>
            <person name="Islam R."/>
            <person name="Rashid M.M."/>
            <person name="Khan S.A."/>
            <person name="Rahman M.S."/>
            <person name="Alam M."/>
        </authorList>
    </citation>
    <scope>NUCLEOTIDE SEQUENCE [LARGE SCALE GENOMIC DNA]</scope>
    <source>
        <strain evidence="2">cv. CVL-1</strain>
        <tissue evidence="1">Whole seedling</tissue>
    </source>
</reference>
<gene>
    <name evidence="1" type="ORF">CCACVL1_02264</name>
</gene>